<dbReference type="Gene3D" id="2.170.130.10">
    <property type="entry name" value="TonB-dependent receptor, plug domain"/>
    <property type="match status" value="1"/>
</dbReference>
<dbReference type="InterPro" id="IPR036942">
    <property type="entry name" value="Beta-barrel_TonB_sf"/>
</dbReference>
<dbReference type="SUPFAM" id="SSF49464">
    <property type="entry name" value="Carboxypeptidase regulatory domain-like"/>
    <property type="match status" value="1"/>
</dbReference>
<dbReference type="SUPFAM" id="SSF56935">
    <property type="entry name" value="Porins"/>
    <property type="match status" value="1"/>
</dbReference>
<feature type="chain" id="PRO_5045073207" evidence="9">
    <location>
        <begin position="22"/>
        <end position="902"/>
    </location>
</feature>
<dbReference type="Gene3D" id="2.40.170.20">
    <property type="entry name" value="TonB-dependent receptor, beta-barrel domain"/>
    <property type="match status" value="1"/>
</dbReference>
<evidence type="ECO:0000256" key="3">
    <source>
        <dbReference type="ARBA" id="ARBA00022452"/>
    </source>
</evidence>
<reference evidence="11 12" key="1">
    <citation type="submission" date="2023-12" db="EMBL/GenBank/DDBJ databases">
        <title>Genome sequencing and assembly of bacterial species from a model synthetic community.</title>
        <authorList>
            <person name="Hogle S.L."/>
        </authorList>
    </citation>
    <scope>NUCLEOTIDE SEQUENCE [LARGE SCALE GENOMIC DNA]</scope>
    <source>
        <strain evidence="11 12">HAMBI_3031</strain>
    </source>
</reference>
<keyword evidence="3 8" id="KW-1134">Transmembrane beta strand</keyword>
<accession>A0ABZ0W2V9</accession>
<dbReference type="InterPro" id="IPR039426">
    <property type="entry name" value="TonB-dep_rcpt-like"/>
</dbReference>
<evidence type="ECO:0000259" key="10">
    <source>
        <dbReference type="Pfam" id="PF07715"/>
    </source>
</evidence>
<evidence type="ECO:0000256" key="9">
    <source>
        <dbReference type="SAM" id="SignalP"/>
    </source>
</evidence>
<evidence type="ECO:0000313" key="11">
    <source>
        <dbReference type="EMBL" id="WQD37595.1"/>
    </source>
</evidence>
<keyword evidence="4 8" id="KW-0812">Transmembrane</keyword>
<comment type="subcellular location">
    <subcellularLocation>
        <location evidence="1 8">Cell outer membrane</location>
        <topology evidence="1 8">Multi-pass membrane protein</topology>
    </subcellularLocation>
</comment>
<evidence type="ECO:0000256" key="8">
    <source>
        <dbReference type="PROSITE-ProRule" id="PRU01360"/>
    </source>
</evidence>
<evidence type="ECO:0000256" key="6">
    <source>
        <dbReference type="ARBA" id="ARBA00023136"/>
    </source>
</evidence>
<evidence type="ECO:0000256" key="7">
    <source>
        <dbReference type="ARBA" id="ARBA00023237"/>
    </source>
</evidence>
<evidence type="ECO:0000256" key="2">
    <source>
        <dbReference type="ARBA" id="ARBA00022448"/>
    </source>
</evidence>
<dbReference type="Pfam" id="PF07715">
    <property type="entry name" value="Plug"/>
    <property type="match status" value="1"/>
</dbReference>
<evidence type="ECO:0000256" key="4">
    <source>
        <dbReference type="ARBA" id="ARBA00022692"/>
    </source>
</evidence>
<keyword evidence="2 8" id="KW-0813">Transport</keyword>
<dbReference type="Proteomes" id="UP001325680">
    <property type="component" value="Chromosome"/>
</dbReference>
<name>A0ABZ0W2V9_9BACT</name>
<feature type="signal peptide" evidence="9">
    <location>
        <begin position="1"/>
        <end position="21"/>
    </location>
</feature>
<dbReference type="InterPro" id="IPR012910">
    <property type="entry name" value="Plug_dom"/>
</dbReference>
<dbReference type="PANTHER" id="PTHR30069">
    <property type="entry name" value="TONB-DEPENDENT OUTER MEMBRANE RECEPTOR"/>
    <property type="match status" value="1"/>
</dbReference>
<keyword evidence="12" id="KW-1185">Reference proteome</keyword>
<dbReference type="EMBL" id="CP139960">
    <property type="protein sequence ID" value="WQD37595.1"/>
    <property type="molecule type" value="Genomic_DNA"/>
</dbReference>
<keyword evidence="7 8" id="KW-0998">Cell outer membrane</keyword>
<dbReference type="RefSeq" id="WP_114791625.1">
    <property type="nucleotide sequence ID" value="NZ_CP139960.1"/>
</dbReference>
<evidence type="ECO:0000313" key="12">
    <source>
        <dbReference type="Proteomes" id="UP001325680"/>
    </source>
</evidence>
<dbReference type="PANTHER" id="PTHR30069:SF29">
    <property type="entry name" value="HEMOGLOBIN AND HEMOGLOBIN-HAPTOGLOBIN-BINDING PROTEIN 1-RELATED"/>
    <property type="match status" value="1"/>
</dbReference>
<dbReference type="InterPro" id="IPR037066">
    <property type="entry name" value="Plug_dom_sf"/>
</dbReference>
<dbReference type="PROSITE" id="PS52016">
    <property type="entry name" value="TONB_DEPENDENT_REC_3"/>
    <property type="match status" value="1"/>
</dbReference>
<keyword evidence="6 8" id="KW-0472">Membrane</keyword>
<feature type="domain" description="TonB-dependent receptor plug" evidence="10">
    <location>
        <begin position="124"/>
        <end position="232"/>
    </location>
</feature>
<dbReference type="Gene3D" id="2.60.40.1120">
    <property type="entry name" value="Carboxypeptidase-like, regulatory domain"/>
    <property type="match status" value="1"/>
</dbReference>
<evidence type="ECO:0000256" key="5">
    <source>
        <dbReference type="ARBA" id="ARBA00022729"/>
    </source>
</evidence>
<organism evidence="11 12">
    <name type="scientific">Niabella yanshanensis</name>
    <dbReference type="NCBI Taxonomy" id="577386"/>
    <lineage>
        <taxon>Bacteria</taxon>
        <taxon>Pseudomonadati</taxon>
        <taxon>Bacteroidota</taxon>
        <taxon>Chitinophagia</taxon>
        <taxon>Chitinophagales</taxon>
        <taxon>Chitinophagaceae</taxon>
        <taxon>Niabella</taxon>
    </lineage>
</organism>
<gene>
    <name evidence="11" type="ORF">U0035_18135</name>
</gene>
<evidence type="ECO:0000256" key="1">
    <source>
        <dbReference type="ARBA" id="ARBA00004571"/>
    </source>
</evidence>
<protein>
    <submittedName>
        <fullName evidence="11">TonB-dependent receptor</fullName>
    </submittedName>
</protein>
<keyword evidence="5 9" id="KW-0732">Signal</keyword>
<sequence length="902" mass="98979">MLKKIFLFIALVFLSAAIVQAQSVTGKVLDAETNQPVLGVTVTPSSGTGAVTGEDGTFTAAVTQKSGNIKLSHVGYDPQTLTFKIAENGTVSNLGTILLKKTESTSLEEIVVVGKGVIDLARDRATPIAVSTIKGTDIQDKIGTGDVTQAMVNTPSVYIGNQASGFGDSRVFVRGFGQDNTAYLLNGQPINGMEDGLVYWSNWSGMSDIANAIQIQRGLGSSKLAISSVGGTVNFVTKATEMRQGGFASFGIANDNYYKGAIGYNTGLSKNGWGASIMLSHWQGDGYNDGTRGQGQNYFLSIGYKPSDRHNFNFLLTGAPQWHDQNFADNITDYQKYGRKYNGNWGYLNGEYLSERRNFYHKPVANFNWDFNINSTTDLSTVVYASWGRGGGTGNYGNSSSNGPRKVDANGQYLFDSVYAKNTTGTPDGIGSQAKGNYLIRSSMNNHAWYGVVSNLGKKLSENLKLNVGMDLRTYKGSHYRQVENFLGLEGWTEGRGLRGADHSPASQLTMNTVNQSMKADPWKAFFNTIDDNQKIDYDYGENITYGGLFGQLEYATDVFSTFFQGAVSTQSHKRQDIYDYLPEFKDADKVNNMGFNVKGGASYKPAQNHIVYANAGYYSRQPYHDNIYLNFTNEINPLTSNEKILGLELGYSFTSPIFTASVNAYRTSWSDRVTTTSTRLSADKTYGSGITVPAGDFVYTSNQGVEQVHTGVELDFVLRPINKLNITGFVSLGNWEYNGDVLATLRNEGLEFLEESRTDVDGGKVGGSAQTTFGLGGKYDIVKGLSVDADWRYYANNYATRVVKDNLELPAYNIMDAGLSYKFFLKNNKNLRLRFNVNNLLHSIYLSDATTVIKATDNIVANDPSKGTYESTGRLYKGIADANQVYFGLGRTWALTLRYTF</sequence>
<dbReference type="InterPro" id="IPR008969">
    <property type="entry name" value="CarboxyPept-like_regulatory"/>
</dbReference>
<proteinExistence type="inferred from homology"/>
<comment type="similarity">
    <text evidence="8">Belongs to the TonB-dependent receptor family.</text>
</comment>
<dbReference type="Pfam" id="PF13715">
    <property type="entry name" value="CarbopepD_reg_2"/>
    <property type="match status" value="1"/>
</dbReference>
<keyword evidence="11" id="KW-0675">Receptor</keyword>